<name>A0A373A300_9ACTN</name>
<accession>A0A373A300</accession>
<evidence type="ECO:0000313" key="2">
    <source>
        <dbReference type="Proteomes" id="UP000263377"/>
    </source>
</evidence>
<protein>
    <submittedName>
        <fullName evidence="1">Uncharacterized protein</fullName>
    </submittedName>
</protein>
<dbReference type="Proteomes" id="UP000263377">
    <property type="component" value="Unassembled WGS sequence"/>
</dbReference>
<reference evidence="1 2" key="1">
    <citation type="submission" date="2018-08" db="EMBL/GenBank/DDBJ databases">
        <title>Diversity &amp; Physiological Properties of Lignin-Decomposing Actinobacteria from Soil.</title>
        <authorList>
            <person name="Roh S.G."/>
            <person name="Kim S.B."/>
        </authorList>
    </citation>
    <scope>NUCLEOTIDE SEQUENCE [LARGE SCALE GENOMIC DNA]</scope>
    <source>
        <strain evidence="1 2">MMS17-GH009</strain>
    </source>
</reference>
<dbReference type="EMBL" id="QVIG01000001">
    <property type="protein sequence ID" value="RGD62000.1"/>
    <property type="molecule type" value="Genomic_DNA"/>
</dbReference>
<sequence>MAQEYETVLAALRRWGNVRPTEGGWLARCPAHDDRQGSLLVLAAGDGRVELDCLADGCETRDIAAALRLGPECVAVVPPAFDDGPGWIWPGYVPSAGLSLIDGEDGVSTLGVALDVAVRAATAAALPDGQQPQAARTVLVLASPQTADRTAELLAACGPGGERVEVAPVLGGRGGRRGLRLPGDADQMEHLLRERRPDLVVVDLMTICPYRVPVEKAMQVLAELAQRVGTAVLAVRDASKRAGWSSTRRAMEAARSSHAAAVHMAVHGVDGAMALVPVANSGWAVMGGLQFHQAGRTRPVTWSSRCARGRDEAMTGADLLRRRPASTSAYRLLGRMLAAGPAPARDVLAAAAAVGLAPRTVQRARRQLGVVASKTGGGWVLSLPGRGSSGGGAPGSGQ</sequence>
<keyword evidence="2" id="KW-1185">Reference proteome</keyword>
<proteinExistence type="predicted"/>
<organism evidence="1 2">
    <name type="scientific">Kitasatospora xanthocidica</name>
    <dbReference type="NCBI Taxonomy" id="83382"/>
    <lineage>
        <taxon>Bacteria</taxon>
        <taxon>Bacillati</taxon>
        <taxon>Actinomycetota</taxon>
        <taxon>Actinomycetes</taxon>
        <taxon>Kitasatosporales</taxon>
        <taxon>Streptomycetaceae</taxon>
        <taxon>Kitasatospora</taxon>
    </lineage>
</organism>
<dbReference type="InterPro" id="IPR027417">
    <property type="entry name" value="P-loop_NTPase"/>
</dbReference>
<dbReference type="RefSeq" id="WP_117490159.1">
    <property type="nucleotide sequence ID" value="NZ_QVIG01000001.1"/>
</dbReference>
<evidence type="ECO:0000313" key="1">
    <source>
        <dbReference type="EMBL" id="RGD62000.1"/>
    </source>
</evidence>
<comment type="caution">
    <text evidence="1">The sequence shown here is derived from an EMBL/GenBank/DDBJ whole genome shotgun (WGS) entry which is preliminary data.</text>
</comment>
<dbReference type="AlphaFoldDB" id="A0A373A300"/>
<dbReference type="Gene3D" id="3.40.50.300">
    <property type="entry name" value="P-loop containing nucleotide triphosphate hydrolases"/>
    <property type="match status" value="1"/>
</dbReference>
<gene>
    <name evidence="1" type="ORF">DR950_33490</name>
</gene>